<protein>
    <submittedName>
        <fullName evidence="4">M28 family peptidase</fullName>
    </submittedName>
</protein>
<feature type="signal peptide" evidence="2">
    <location>
        <begin position="1"/>
        <end position="22"/>
    </location>
</feature>
<name>A0ABZ2M8J5_9BACT</name>
<evidence type="ECO:0000259" key="3">
    <source>
        <dbReference type="Pfam" id="PF04389"/>
    </source>
</evidence>
<feature type="region of interest" description="Disordered" evidence="1">
    <location>
        <begin position="126"/>
        <end position="146"/>
    </location>
</feature>
<reference evidence="4 5" key="1">
    <citation type="submission" date="2021-12" db="EMBL/GenBank/DDBJ databases">
        <title>Discovery of the Pendulisporaceae a myxobacterial family with distinct sporulation behavior and unique specialized metabolism.</title>
        <authorList>
            <person name="Garcia R."/>
            <person name="Popoff A."/>
            <person name="Bader C.D."/>
            <person name="Loehr J."/>
            <person name="Walesch S."/>
            <person name="Walt C."/>
            <person name="Boldt J."/>
            <person name="Bunk B."/>
            <person name="Haeckl F.J.F.P.J."/>
            <person name="Gunesch A.P."/>
            <person name="Birkelbach J."/>
            <person name="Nuebel U."/>
            <person name="Pietschmann T."/>
            <person name="Bach T."/>
            <person name="Mueller R."/>
        </authorList>
    </citation>
    <scope>NUCLEOTIDE SEQUENCE [LARGE SCALE GENOMIC DNA]</scope>
    <source>
        <strain evidence="4 5">MSr11954</strain>
    </source>
</reference>
<dbReference type="InterPro" id="IPR045175">
    <property type="entry name" value="M28_fam"/>
</dbReference>
<evidence type="ECO:0000313" key="4">
    <source>
        <dbReference type="EMBL" id="WXB18812.1"/>
    </source>
</evidence>
<keyword evidence="2" id="KW-0732">Signal</keyword>
<evidence type="ECO:0000256" key="2">
    <source>
        <dbReference type="SAM" id="SignalP"/>
    </source>
</evidence>
<dbReference type="Pfam" id="PF04389">
    <property type="entry name" value="Peptidase_M28"/>
    <property type="match status" value="1"/>
</dbReference>
<organism evidence="4 5">
    <name type="scientific">Pendulispora albinea</name>
    <dbReference type="NCBI Taxonomy" id="2741071"/>
    <lineage>
        <taxon>Bacteria</taxon>
        <taxon>Pseudomonadati</taxon>
        <taxon>Myxococcota</taxon>
        <taxon>Myxococcia</taxon>
        <taxon>Myxococcales</taxon>
        <taxon>Sorangiineae</taxon>
        <taxon>Pendulisporaceae</taxon>
        <taxon>Pendulispora</taxon>
    </lineage>
</organism>
<evidence type="ECO:0000256" key="1">
    <source>
        <dbReference type="SAM" id="MobiDB-lite"/>
    </source>
</evidence>
<sequence length="402" mass="41994">MMKRHALSWVMLAVAGIWACSAGRSEDPGASGRMGSAESTGAAAEPAPASVILADDADSDPMEHIRYFASDSMKGRNSPSPEFDSCAKYVTDRLVKYGLTGPNSGDPNGAYAQTFTQSTLAPAGLGLASAHGDDAHQAGDDAHPAHGAGSFGTTLFERGSYVEGAAAAAGNTHNVLGRLEGTGAKKNEVIVVMAHLDHIGTTSSGVVRNGADDNASGSAVLVASLPALAQAKANDELNRSVLFVWTAAEEDGLIGSKYFVDHPIAGVGLSEIVGVINFDMVARWDANRLSIIDTKSDGTTSYLSSLFTQANAKLPAPFGRINHDIAQYARRQDGASFYDKGEDVLFVFEGLSNPEGGGDLNPDYHAAGDDVSKILADNDGEKPRKVRDLLIELVKLASNASR</sequence>
<feature type="chain" id="PRO_5046017385" evidence="2">
    <location>
        <begin position="23"/>
        <end position="402"/>
    </location>
</feature>
<dbReference type="EMBL" id="CP089984">
    <property type="protein sequence ID" value="WXB18812.1"/>
    <property type="molecule type" value="Genomic_DNA"/>
</dbReference>
<dbReference type="SUPFAM" id="SSF53187">
    <property type="entry name" value="Zn-dependent exopeptidases"/>
    <property type="match status" value="1"/>
</dbReference>
<feature type="domain" description="Peptidase M28" evidence="3">
    <location>
        <begin position="174"/>
        <end position="378"/>
    </location>
</feature>
<proteinExistence type="predicted"/>
<gene>
    <name evidence="4" type="ORF">LZC94_16435</name>
</gene>
<keyword evidence="5" id="KW-1185">Reference proteome</keyword>
<accession>A0ABZ2M8J5</accession>
<dbReference type="RefSeq" id="WP_394828438.1">
    <property type="nucleotide sequence ID" value="NZ_CP089984.1"/>
</dbReference>
<feature type="compositionally biased region" description="Basic and acidic residues" evidence="1">
    <location>
        <begin position="131"/>
        <end position="144"/>
    </location>
</feature>
<dbReference type="Gene3D" id="3.40.630.10">
    <property type="entry name" value="Zn peptidases"/>
    <property type="match status" value="1"/>
</dbReference>
<evidence type="ECO:0000313" key="5">
    <source>
        <dbReference type="Proteomes" id="UP001370348"/>
    </source>
</evidence>
<dbReference type="Proteomes" id="UP001370348">
    <property type="component" value="Chromosome"/>
</dbReference>
<dbReference type="InterPro" id="IPR007484">
    <property type="entry name" value="Peptidase_M28"/>
</dbReference>
<dbReference type="PANTHER" id="PTHR12147">
    <property type="entry name" value="METALLOPEPTIDASE M28 FAMILY MEMBER"/>
    <property type="match status" value="1"/>
</dbReference>
<dbReference type="PANTHER" id="PTHR12147:SF26">
    <property type="entry name" value="PEPTIDASE M28 DOMAIN-CONTAINING PROTEIN"/>
    <property type="match status" value="1"/>
</dbReference>
<feature type="region of interest" description="Disordered" evidence="1">
    <location>
        <begin position="24"/>
        <end position="46"/>
    </location>
</feature>